<dbReference type="PANTHER" id="PTHR30441">
    <property type="entry name" value="DUF748 DOMAIN-CONTAINING PROTEIN"/>
    <property type="match status" value="1"/>
</dbReference>
<dbReference type="GO" id="GO:0005886">
    <property type="term" value="C:plasma membrane"/>
    <property type="evidence" value="ECO:0007669"/>
    <property type="project" value="TreeGrafter"/>
</dbReference>
<protein>
    <recommendedName>
        <fullName evidence="4">AsmA-like C-terminal domain-containing protein</fullName>
    </recommendedName>
</protein>
<dbReference type="OrthoDB" id="7164599at2"/>
<comment type="caution">
    <text evidence="2">The sequence shown here is derived from an EMBL/GenBank/DDBJ whole genome shotgun (WGS) entry which is preliminary data.</text>
</comment>
<gene>
    <name evidence="2" type="ORF">BIY23_02525</name>
</gene>
<dbReference type="AlphaFoldDB" id="A0A1E7QJQ2"/>
<dbReference type="InterPro" id="IPR052894">
    <property type="entry name" value="AsmA-related"/>
</dbReference>
<dbReference type="Proteomes" id="UP000175679">
    <property type="component" value="Unassembled WGS sequence"/>
</dbReference>
<name>A0A1E7QJQ2_WOLPI</name>
<evidence type="ECO:0000313" key="2">
    <source>
        <dbReference type="EMBL" id="OEY86711.1"/>
    </source>
</evidence>
<reference evidence="2 3" key="1">
    <citation type="submission" date="2016-09" db="EMBL/GenBank/DDBJ databases">
        <title>Genomic evidence for plant-parasitic nematodes as the earliest Wolbachia hosts.</title>
        <authorList>
            <person name="Brown A.M."/>
            <person name="Wasala S.K."/>
            <person name="Howe D.K."/>
            <person name="Peetz A.B."/>
            <person name="Zasada I.A."/>
            <person name="Denver D.R."/>
        </authorList>
    </citation>
    <scope>NUCLEOTIDE SEQUENCE [LARGE SCALE GENOMIC DNA]</scope>
    <source>
        <strain evidence="3">wPpe</strain>
    </source>
</reference>
<keyword evidence="1" id="KW-1133">Transmembrane helix</keyword>
<keyword evidence="3" id="KW-1185">Reference proteome</keyword>
<keyword evidence="1" id="KW-0812">Transmembrane</keyword>
<feature type="transmembrane region" description="Helical" evidence="1">
    <location>
        <begin position="6"/>
        <end position="24"/>
    </location>
</feature>
<dbReference type="EMBL" id="MJMG01000006">
    <property type="protein sequence ID" value="OEY86711.1"/>
    <property type="molecule type" value="Genomic_DNA"/>
</dbReference>
<sequence>MKFSIYAILSIVLIIFIAHITILFKDWNGYKEYIAQELKKAYDAEIYIGGKVKFSLITPKVTIHNVYIQYGTHKEQHLSALVNVDKIEIRPVLLALSLQPKSITLFNMKCNKKNLFHIINVKANADFIIKDSCIDIEDNTVSIKEMYIKKNKKFTGNIKVNDYYYNFSGKINDKKKNLNIVVESNLVNLVFKGNKAQEKLNGQLELTVNNNSNTVSNLMKLFKFNLPLYFIPNESIHILSNVLVNKDEFLMTDLNINSDSVQASGIIHNDRKSNHTNIIINFSKIIMKNNPNIDIKELLECFKNSIPKNLNLNLDLKAPSVNSQEKKILDNFSTSVKFSNGQATINILFKLSGANKLSNMSGTISSNDILSEFDGELNVTGRDFRSLIQYFSPSMIIQENEENEENEFALYSQLHLGPRILSMSDISLSVSTPIDKEFLKGAIKINYTKKHNVVGGRINIHNLNINRYNNLIHLSRTRWLKNFKYNIHIKTVINDLTLNNIKIKNLDFLLKIKKHKLAANQIKIEGEDFNMTGDVQLSLEQKHTKPLLDIHLTGTELNGNIIALQDLIEKTNNPRQKIQWSTQKLDFLNNIEHFDANIHIDAQKFQFREKILKDFNLDAFIEHGTVKIRQANYELENGKVLFQGYLKPDSINTSFSISDLEITGIDNITGLISLMGTIKTYGQSIINWADNCSGEITLGARELKFSGLNLNGLIVNLLSNNKTEITKFIQIDVYKGDTIFNDIIAKTDIKGGICSTSLQFNIDQASGSGVANFALSNFILHSKLVLFFIPQNYSNPVQFEMYLDGPIWLPTIHFETDKILAMLKQ</sequence>
<keyword evidence="1" id="KW-0472">Membrane</keyword>
<evidence type="ECO:0000256" key="1">
    <source>
        <dbReference type="SAM" id="Phobius"/>
    </source>
</evidence>
<dbReference type="GO" id="GO:0090313">
    <property type="term" value="P:regulation of protein targeting to membrane"/>
    <property type="evidence" value="ECO:0007669"/>
    <property type="project" value="TreeGrafter"/>
</dbReference>
<dbReference type="RefSeq" id="WP_070065040.1">
    <property type="nucleotide sequence ID" value="NZ_MJMG01000006.1"/>
</dbReference>
<organism evidence="2 3">
    <name type="scientific">Wolbachia pipientis</name>
    <dbReference type="NCBI Taxonomy" id="955"/>
    <lineage>
        <taxon>Bacteria</taxon>
        <taxon>Pseudomonadati</taxon>
        <taxon>Pseudomonadota</taxon>
        <taxon>Alphaproteobacteria</taxon>
        <taxon>Rickettsiales</taxon>
        <taxon>Anaplasmataceae</taxon>
        <taxon>Wolbachieae</taxon>
        <taxon>Wolbachia</taxon>
    </lineage>
</organism>
<accession>A0A1E7QJQ2</accession>
<proteinExistence type="predicted"/>
<dbReference type="PANTHER" id="PTHR30441:SF8">
    <property type="entry name" value="DUF748 DOMAIN-CONTAINING PROTEIN"/>
    <property type="match status" value="1"/>
</dbReference>
<evidence type="ECO:0000313" key="3">
    <source>
        <dbReference type="Proteomes" id="UP000175679"/>
    </source>
</evidence>
<evidence type="ECO:0008006" key="4">
    <source>
        <dbReference type="Google" id="ProtNLM"/>
    </source>
</evidence>